<keyword evidence="3" id="KW-0433">Leucine-rich repeat</keyword>
<dbReference type="Gene3D" id="1.10.10.10">
    <property type="entry name" value="Winged helix-like DNA-binding domain superfamily/Winged helix DNA-binding domain"/>
    <property type="match status" value="1"/>
</dbReference>
<keyword evidence="4" id="KW-0677">Repeat</keyword>
<keyword evidence="5" id="KW-0547">Nucleotide-binding</keyword>
<keyword evidence="10" id="KW-0804">Transcription</keyword>
<dbReference type="InterPro" id="IPR044974">
    <property type="entry name" value="Disease_R_plants"/>
</dbReference>
<dbReference type="SUPFAM" id="SSF52540">
    <property type="entry name" value="P-loop containing nucleoside triphosphate hydrolases"/>
    <property type="match status" value="1"/>
</dbReference>
<dbReference type="PANTHER" id="PTHR23155:SF1094">
    <property type="entry name" value="OS11G0686400 PROTEIN"/>
    <property type="match status" value="1"/>
</dbReference>
<dbReference type="GO" id="GO:0003677">
    <property type="term" value="F:DNA binding"/>
    <property type="evidence" value="ECO:0007669"/>
    <property type="project" value="UniProtKB-KW"/>
</dbReference>
<dbReference type="InterPro" id="IPR001471">
    <property type="entry name" value="AP2/ERF_dom"/>
</dbReference>
<comment type="subcellular location">
    <subcellularLocation>
        <location evidence="1">Nucleus</location>
    </subcellularLocation>
</comment>
<keyword evidence="9" id="KW-0238">DNA-binding</keyword>
<dbReference type="GO" id="GO:0043531">
    <property type="term" value="F:ADP binding"/>
    <property type="evidence" value="ECO:0007669"/>
    <property type="project" value="InterPro"/>
</dbReference>
<dbReference type="InterPro" id="IPR055414">
    <property type="entry name" value="LRR_R13L4/SHOC2-like"/>
</dbReference>
<evidence type="ECO:0000256" key="4">
    <source>
        <dbReference type="ARBA" id="ARBA00022737"/>
    </source>
</evidence>
<dbReference type="Gene3D" id="3.40.50.300">
    <property type="entry name" value="P-loop containing nucleotide triphosphate hydrolases"/>
    <property type="match status" value="1"/>
</dbReference>
<comment type="similarity">
    <text evidence="2">Belongs to the disease resistance NB-LRR family.</text>
</comment>
<evidence type="ECO:0000256" key="1">
    <source>
        <dbReference type="ARBA" id="ARBA00004123"/>
    </source>
</evidence>
<evidence type="ECO:0000256" key="11">
    <source>
        <dbReference type="ARBA" id="ARBA00023242"/>
    </source>
</evidence>
<keyword evidence="7" id="KW-0805">Transcription regulation</keyword>
<dbReference type="Pfam" id="PF00847">
    <property type="entry name" value="AP2"/>
    <property type="match status" value="1"/>
</dbReference>
<accession>M8BQI0</accession>
<dbReference type="Gene3D" id="3.80.10.10">
    <property type="entry name" value="Ribonuclease Inhibitor"/>
    <property type="match status" value="1"/>
</dbReference>
<evidence type="ECO:0000256" key="5">
    <source>
        <dbReference type="ARBA" id="ARBA00022741"/>
    </source>
</evidence>
<dbReference type="Pfam" id="PF23598">
    <property type="entry name" value="LRR_14"/>
    <property type="match status" value="1"/>
</dbReference>
<dbReference type="Gene3D" id="1.20.5.4130">
    <property type="match status" value="1"/>
</dbReference>
<feature type="region of interest" description="Disordered" evidence="12">
    <location>
        <begin position="971"/>
        <end position="1019"/>
    </location>
</feature>
<dbReference type="FunFam" id="1.10.10.10:FF:000322">
    <property type="entry name" value="Probable disease resistance protein At1g63360"/>
    <property type="match status" value="1"/>
</dbReference>
<dbReference type="GO" id="GO:0042742">
    <property type="term" value="P:defense response to bacterium"/>
    <property type="evidence" value="ECO:0007669"/>
    <property type="project" value="UniProtKB-ARBA"/>
</dbReference>
<dbReference type="InterPro" id="IPR002182">
    <property type="entry name" value="NB-ARC"/>
</dbReference>
<dbReference type="GO" id="GO:0005634">
    <property type="term" value="C:nucleus"/>
    <property type="evidence" value="ECO:0007669"/>
    <property type="project" value="UniProtKB-SubCell"/>
</dbReference>
<dbReference type="GO" id="GO:0009626">
    <property type="term" value="P:plant-type hypersensitive response"/>
    <property type="evidence" value="ECO:0007669"/>
    <property type="project" value="UniProtKB-ARBA"/>
</dbReference>
<evidence type="ECO:0000256" key="3">
    <source>
        <dbReference type="ARBA" id="ARBA00022614"/>
    </source>
</evidence>
<evidence type="ECO:0000256" key="9">
    <source>
        <dbReference type="ARBA" id="ARBA00023125"/>
    </source>
</evidence>
<dbReference type="SMART" id="SM00380">
    <property type="entry name" value="AP2"/>
    <property type="match status" value="1"/>
</dbReference>
<dbReference type="InterPro" id="IPR036388">
    <property type="entry name" value="WH-like_DNA-bd_sf"/>
</dbReference>
<evidence type="ECO:0000256" key="2">
    <source>
        <dbReference type="ARBA" id="ARBA00008894"/>
    </source>
</evidence>
<evidence type="ECO:0000313" key="13">
    <source>
        <dbReference type="EnsemblPlants" id="EMT05217"/>
    </source>
</evidence>
<dbReference type="Pfam" id="PF18052">
    <property type="entry name" value="Rx_N"/>
    <property type="match status" value="1"/>
</dbReference>
<evidence type="ECO:0000256" key="12">
    <source>
        <dbReference type="SAM" id="MobiDB-lite"/>
    </source>
</evidence>
<keyword evidence="6" id="KW-0611">Plant defense</keyword>
<keyword evidence="11" id="KW-0539">Nucleus</keyword>
<dbReference type="SUPFAM" id="SSF52058">
    <property type="entry name" value="L domain-like"/>
    <property type="match status" value="1"/>
</dbReference>
<feature type="compositionally biased region" description="Polar residues" evidence="12">
    <location>
        <begin position="971"/>
        <end position="983"/>
    </location>
</feature>
<sequence>MSKLPAKLDGLLRYRHMLPNGAQDEIPLIKKDLQKMLTILQDDGNSRAMVKCLMKELRELSYDIDDCIDHYEHAADSMSRRSYFRIPRRQNSFTLRNTKTTWLPEKLKLRLWMANKIREFSVRSQEALQHFYDYGGTSTATRCDVSFGSWHPTLYYEEHAKHLLVGIDALMSKLEASLSKDEEHKLKVVSVLGSGGVGKTTLVNELYRKIEGQFECRAFVRTSKRPDIRRLLISLLSQVAPNHLPDNWKVHNLIGSIRTHLQDKRYLIVIDDVWASSTWEIVKCALPDATVTIASILASRMNKQPEHWNYVDKSLGYGLGTSPTFEGMEQVLNLSYNNLPRRLKACMLYLSIYEADYIILKDDLVKQWTAEGIVCETEEKNVEEISRRYFDELIRNRMIQPVHLNDNGEVLSCTVHHMTTARLADKVRRLSLQFGNAEDATAPTNMRLSQVRTLAFFGIFKCVPSIVEFKLLQVLILHFWGDEDGISLDITGIWELYRLRYMQVTCNVILELRTQMRDLRSFPRLLHLKLPAQTRLPDGIGHMTSLHTLGYFDLSSNSAENVQSLGELTNLQDLQLARCTVQTDNLKNNMQCLGMILGKLSNLKSVTLVPAGSSHVDGMSMSVSGDGLSSISSPPAFLERLELSPHVCIFSSLPEWIGHLARLSILKIAVCELVKNDLDILRGLPGLTVLSLHVCTKLTERIVFEKAGFSVLKYLKFKSSVPWLKFEADAMPNLRKLKLVFNDTGVELESHSTAPVGIEQLLGLEDISAKIGGGGADARAALMTAVSSHPRNPRINVKLVDCMIYADGSSRISVPPEPSSRLPVPDATTRSDVELKLLNEIEEPKTLPLPLDQQVIPPHPQPPRYRGVRKRPWGRYAAEIRDPGKKSRVWLGTYDSAEEAARAYDVAAREYRGPKAKTNFPLTAAPWATCVKAKVATASHISSNEPSALTTDSSFAAAPWVSTAPRLNLAASHSSSDEPSALNTDDDSFTAAPGVSTTLRLSLPPASPSHSSIEESRYM</sequence>
<dbReference type="PRINTS" id="PR00364">
    <property type="entry name" value="DISEASERSIST"/>
</dbReference>
<dbReference type="PANTHER" id="PTHR23155">
    <property type="entry name" value="DISEASE RESISTANCE PROTEIN RP"/>
    <property type="match status" value="1"/>
</dbReference>
<evidence type="ECO:0000256" key="6">
    <source>
        <dbReference type="ARBA" id="ARBA00022821"/>
    </source>
</evidence>
<dbReference type="InterPro" id="IPR027417">
    <property type="entry name" value="P-loop_NTPase"/>
</dbReference>
<evidence type="ECO:0000256" key="7">
    <source>
        <dbReference type="ARBA" id="ARBA00023015"/>
    </source>
</evidence>
<feature type="compositionally biased region" description="Low complexity" evidence="12">
    <location>
        <begin position="996"/>
        <end position="1011"/>
    </location>
</feature>
<dbReference type="GO" id="GO:0002758">
    <property type="term" value="P:innate immune response-activating signaling pathway"/>
    <property type="evidence" value="ECO:0007669"/>
    <property type="project" value="UniProtKB-ARBA"/>
</dbReference>
<dbReference type="CDD" id="cd00018">
    <property type="entry name" value="AP2"/>
    <property type="match status" value="1"/>
</dbReference>
<dbReference type="PRINTS" id="PR00367">
    <property type="entry name" value="ETHRSPELEMNT"/>
</dbReference>
<dbReference type="InterPro" id="IPR058922">
    <property type="entry name" value="WHD_DRP"/>
</dbReference>
<dbReference type="GO" id="GO:0003700">
    <property type="term" value="F:DNA-binding transcription factor activity"/>
    <property type="evidence" value="ECO:0007669"/>
    <property type="project" value="InterPro"/>
</dbReference>
<proteinExistence type="inferred from homology"/>
<dbReference type="FunFam" id="3.30.730.10:FF:000001">
    <property type="entry name" value="Ethylene-responsive transcription factor 2"/>
    <property type="match status" value="1"/>
</dbReference>
<protein>
    <submittedName>
        <fullName evidence="13">Ethylene-responsive transcription factor 4</fullName>
    </submittedName>
</protein>
<dbReference type="InterPro" id="IPR032675">
    <property type="entry name" value="LRR_dom_sf"/>
</dbReference>
<evidence type="ECO:0000256" key="10">
    <source>
        <dbReference type="ARBA" id="ARBA00023163"/>
    </source>
</evidence>
<dbReference type="SUPFAM" id="SSF54171">
    <property type="entry name" value="DNA-binding domain"/>
    <property type="match status" value="1"/>
</dbReference>
<dbReference type="PROSITE" id="PS51032">
    <property type="entry name" value="AP2_ERF"/>
    <property type="match status" value="1"/>
</dbReference>
<reference evidence="13" key="1">
    <citation type="submission" date="2015-06" db="UniProtKB">
        <authorList>
            <consortium name="EnsemblPlants"/>
        </authorList>
    </citation>
    <scope>IDENTIFICATION</scope>
</reference>
<evidence type="ECO:0000256" key="8">
    <source>
        <dbReference type="ARBA" id="ARBA00023054"/>
    </source>
</evidence>
<dbReference type="InterPro" id="IPR016177">
    <property type="entry name" value="DNA-bd_dom_sf"/>
</dbReference>
<organism evidence="13">
    <name type="scientific">Aegilops tauschii</name>
    <name type="common">Tausch's goatgrass</name>
    <name type="synonym">Aegilops squarrosa</name>
    <dbReference type="NCBI Taxonomy" id="37682"/>
    <lineage>
        <taxon>Eukaryota</taxon>
        <taxon>Viridiplantae</taxon>
        <taxon>Streptophyta</taxon>
        <taxon>Embryophyta</taxon>
        <taxon>Tracheophyta</taxon>
        <taxon>Spermatophyta</taxon>
        <taxon>Magnoliopsida</taxon>
        <taxon>Liliopsida</taxon>
        <taxon>Poales</taxon>
        <taxon>Poaceae</taxon>
        <taxon>BOP clade</taxon>
        <taxon>Pooideae</taxon>
        <taxon>Triticodae</taxon>
        <taxon>Triticeae</taxon>
        <taxon>Triticinae</taxon>
        <taxon>Aegilops</taxon>
    </lineage>
</organism>
<name>M8BQI0_AEGTA</name>
<dbReference type="Pfam" id="PF00931">
    <property type="entry name" value="NB-ARC"/>
    <property type="match status" value="1"/>
</dbReference>
<dbReference type="Pfam" id="PF23559">
    <property type="entry name" value="WHD_DRP"/>
    <property type="match status" value="1"/>
</dbReference>
<dbReference type="Gene3D" id="3.30.730.10">
    <property type="entry name" value="AP2/ERF domain"/>
    <property type="match status" value="1"/>
</dbReference>
<dbReference type="EnsemblPlants" id="EMT05217">
    <property type="protein sequence ID" value="EMT05217"/>
    <property type="gene ID" value="F775_20810"/>
</dbReference>
<dbReference type="InterPro" id="IPR036955">
    <property type="entry name" value="AP2/ERF_dom_sf"/>
</dbReference>
<dbReference type="InterPro" id="IPR041118">
    <property type="entry name" value="Rx_N"/>
</dbReference>
<dbReference type="AlphaFoldDB" id="M8BQI0"/>
<keyword evidence="8" id="KW-0175">Coiled coil</keyword>